<dbReference type="KEGG" id="mprn:Q3V37_17820"/>
<sequence length="135" mass="14536">MTLPDIAAALRDLHVSIGQQQDLTKVVIQDAENARAEFRALTAGATNPLVNRALGNYAQGIVKLRDGTWLLAEAGGILAEYARAIGIDMPPRQPTEGKREVEPTYDEQSDIGPRQPGTQRLPQAEEPAPRDPSAG</sequence>
<name>A0AAJ6L2E3_9ACTN</name>
<dbReference type="RefSeq" id="WP_306270671.1">
    <property type="nucleotide sequence ID" value="NZ_CP130472.1"/>
</dbReference>
<dbReference type="EMBL" id="CP130472">
    <property type="protein sequence ID" value="WLS43276.1"/>
    <property type="molecule type" value="Genomic_DNA"/>
</dbReference>
<proteinExistence type="predicted"/>
<accession>A0AAJ6L2E3</accession>
<gene>
    <name evidence="2" type="ORF">Q3V37_17820</name>
</gene>
<evidence type="ECO:0000256" key="1">
    <source>
        <dbReference type="SAM" id="MobiDB-lite"/>
    </source>
</evidence>
<dbReference type="AlphaFoldDB" id="A0AAJ6L2E3"/>
<protein>
    <submittedName>
        <fullName evidence="2">Uncharacterized protein</fullName>
    </submittedName>
</protein>
<evidence type="ECO:0000313" key="3">
    <source>
        <dbReference type="Proteomes" id="UP001235874"/>
    </source>
</evidence>
<feature type="region of interest" description="Disordered" evidence="1">
    <location>
        <begin position="86"/>
        <end position="135"/>
    </location>
</feature>
<evidence type="ECO:0000313" key="2">
    <source>
        <dbReference type="EMBL" id="WLS43276.1"/>
    </source>
</evidence>
<keyword evidence="3" id="KW-1185">Reference proteome</keyword>
<organism evidence="2 3">
    <name type="scientific">Micromonospora profundi</name>
    <dbReference type="NCBI Taxonomy" id="1420889"/>
    <lineage>
        <taxon>Bacteria</taxon>
        <taxon>Bacillati</taxon>
        <taxon>Actinomycetota</taxon>
        <taxon>Actinomycetes</taxon>
        <taxon>Micromonosporales</taxon>
        <taxon>Micromonosporaceae</taxon>
        <taxon>Micromonospora</taxon>
    </lineage>
</organism>
<reference evidence="2 3" key="1">
    <citation type="submission" date="2023-07" db="EMBL/GenBank/DDBJ databases">
        <title>Micromonospora profundi TRM 95458 converts glycerol to a new osmotic compound.</title>
        <authorList>
            <person name="Lu D."/>
        </authorList>
    </citation>
    <scope>NUCLEOTIDE SEQUENCE [LARGE SCALE GENOMIC DNA]</scope>
    <source>
        <strain evidence="2 3">TRM95458</strain>
    </source>
</reference>
<dbReference type="Proteomes" id="UP001235874">
    <property type="component" value="Chromosome"/>
</dbReference>